<reference evidence="5 6" key="1">
    <citation type="submission" date="2023-02" db="EMBL/GenBank/DDBJ databases">
        <title>Genome sequence of Paenibacillus kyungheensis KACC 18744.</title>
        <authorList>
            <person name="Kim S."/>
            <person name="Heo J."/>
            <person name="Kwon S.-W."/>
        </authorList>
    </citation>
    <scope>NUCLEOTIDE SEQUENCE [LARGE SCALE GENOMIC DNA]</scope>
    <source>
        <strain evidence="5 6">KACC 18744</strain>
    </source>
</reference>
<dbReference type="Proteomes" id="UP001220509">
    <property type="component" value="Chromosome"/>
</dbReference>
<proteinExistence type="predicted"/>
<keyword evidence="3" id="KW-0804">Transcription</keyword>
<dbReference type="PANTHER" id="PTHR42756:SF1">
    <property type="entry name" value="TRANSCRIPTIONAL REPRESSOR OF EMRAB OPERON"/>
    <property type="match status" value="1"/>
</dbReference>
<dbReference type="EMBL" id="CP117416">
    <property type="protein sequence ID" value="WCT54469.1"/>
    <property type="molecule type" value="Genomic_DNA"/>
</dbReference>
<dbReference type="InterPro" id="IPR036390">
    <property type="entry name" value="WH_DNA-bd_sf"/>
</dbReference>
<dbReference type="GO" id="GO:0003700">
    <property type="term" value="F:DNA-binding transcription factor activity"/>
    <property type="evidence" value="ECO:0007669"/>
    <property type="project" value="InterPro"/>
</dbReference>
<dbReference type="Pfam" id="PF01047">
    <property type="entry name" value="MarR"/>
    <property type="match status" value="1"/>
</dbReference>
<accession>A0AAX3LX36</accession>
<dbReference type="InterPro" id="IPR036388">
    <property type="entry name" value="WH-like_DNA-bd_sf"/>
</dbReference>
<evidence type="ECO:0000256" key="2">
    <source>
        <dbReference type="ARBA" id="ARBA00023125"/>
    </source>
</evidence>
<dbReference type="KEGG" id="pka:PQ456_14810"/>
<dbReference type="PRINTS" id="PR00598">
    <property type="entry name" value="HTHMARR"/>
</dbReference>
<protein>
    <submittedName>
        <fullName evidence="5">MarR family transcriptional regulator</fullName>
    </submittedName>
</protein>
<keyword evidence="1" id="KW-0805">Transcription regulation</keyword>
<evidence type="ECO:0000313" key="6">
    <source>
        <dbReference type="Proteomes" id="UP001220509"/>
    </source>
</evidence>
<dbReference type="Gene3D" id="1.10.10.10">
    <property type="entry name" value="Winged helix-like DNA-binding domain superfamily/Winged helix DNA-binding domain"/>
    <property type="match status" value="1"/>
</dbReference>
<dbReference type="SMART" id="SM00347">
    <property type="entry name" value="HTH_MARR"/>
    <property type="match status" value="1"/>
</dbReference>
<gene>
    <name evidence="5" type="ORF">PQ456_14810</name>
</gene>
<dbReference type="AlphaFoldDB" id="A0AAX3LX36"/>
<dbReference type="InterPro" id="IPR000835">
    <property type="entry name" value="HTH_MarR-typ"/>
</dbReference>
<dbReference type="PROSITE" id="PS50995">
    <property type="entry name" value="HTH_MARR_2"/>
    <property type="match status" value="1"/>
</dbReference>
<evidence type="ECO:0000259" key="4">
    <source>
        <dbReference type="PROSITE" id="PS50995"/>
    </source>
</evidence>
<dbReference type="SUPFAM" id="SSF46785">
    <property type="entry name" value="Winged helix' DNA-binding domain"/>
    <property type="match status" value="1"/>
</dbReference>
<dbReference type="RefSeq" id="WP_273612987.1">
    <property type="nucleotide sequence ID" value="NZ_CP117416.1"/>
</dbReference>
<sequence length="144" mass="16623">MAQSIGFFISNIGRKFRQTATNRFEEFEITAEQSAVLNQLTEKQGINQKELASLLDKPSANVTRLIDQLEKKHLVERKESPTDRRAYFTYITEQGKEMQQNLKPVNESLHADILSGVTEEELASFRKVLNIINENINKSPWNHF</sequence>
<dbReference type="GO" id="GO:0003677">
    <property type="term" value="F:DNA binding"/>
    <property type="evidence" value="ECO:0007669"/>
    <property type="project" value="UniProtKB-KW"/>
</dbReference>
<evidence type="ECO:0000256" key="3">
    <source>
        <dbReference type="ARBA" id="ARBA00023163"/>
    </source>
</evidence>
<feature type="domain" description="HTH marR-type" evidence="4">
    <location>
        <begin position="1"/>
        <end position="134"/>
    </location>
</feature>
<keyword evidence="6" id="KW-1185">Reference proteome</keyword>
<evidence type="ECO:0000313" key="5">
    <source>
        <dbReference type="EMBL" id="WCT54469.1"/>
    </source>
</evidence>
<dbReference type="PANTHER" id="PTHR42756">
    <property type="entry name" value="TRANSCRIPTIONAL REGULATOR, MARR"/>
    <property type="match status" value="1"/>
</dbReference>
<keyword evidence="2" id="KW-0238">DNA-binding</keyword>
<name>A0AAX3LX36_9BACL</name>
<organism evidence="5 6">
    <name type="scientific">Paenibacillus kyungheensis</name>
    <dbReference type="NCBI Taxonomy" id="1452732"/>
    <lineage>
        <taxon>Bacteria</taxon>
        <taxon>Bacillati</taxon>
        <taxon>Bacillota</taxon>
        <taxon>Bacilli</taxon>
        <taxon>Bacillales</taxon>
        <taxon>Paenibacillaceae</taxon>
        <taxon>Paenibacillus</taxon>
    </lineage>
</organism>
<evidence type="ECO:0000256" key="1">
    <source>
        <dbReference type="ARBA" id="ARBA00023015"/>
    </source>
</evidence>